<evidence type="ECO:0000256" key="1">
    <source>
        <dbReference type="SAM" id="Phobius"/>
    </source>
</evidence>
<dbReference type="PANTHER" id="PTHR11360:SF290">
    <property type="entry name" value="MONOCARBOXYLATE MFS PERMEASE"/>
    <property type="match status" value="1"/>
</dbReference>
<dbReference type="InterPro" id="IPR050327">
    <property type="entry name" value="Proton-linked_MCT"/>
</dbReference>
<feature type="transmembrane region" description="Helical" evidence="1">
    <location>
        <begin position="177"/>
        <end position="197"/>
    </location>
</feature>
<dbReference type="SUPFAM" id="SSF103473">
    <property type="entry name" value="MFS general substrate transporter"/>
    <property type="match status" value="1"/>
</dbReference>
<feature type="transmembrane region" description="Helical" evidence="1">
    <location>
        <begin position="20"/>
        <end position="40"/>
    </location>
</feature>
<keyword evidence="1" id="KW-0812">Transmembrane</keyword>
<accession>A0A6J6N4Z2</accession>
<sequence length="414" mass="44056">MSQTATRVYLGKKDAFPGWWVVGGCFTVLFFSSALGFYGMSVYLNAFSKELGWKISSLSIATTFFFLVGGITNMLVARLIAKFDVRILIYIGAVVGAGSLYMLGHVSQKWHLFVVYGVFAVAWSCSGLTTATTVVTRWFHTKRASGIAAASSGLSMGGVVLTPIIKKLIDAKEMSGASPYLALIWFIGMCVPAYLLIRPDPLALNWMPDGQPKPENHIVDMPGVSLADAVRTKFFWVVTIGFVLVLGSQVGAIQQIVKLVEERTSPGTAALATSVLSGASVVFRLVGGRIIPKFPLAKFMVFIAVMQGIGIILIGQMESTIPLMLAIGLFGAMVGNVLMMQSLLIAQRFGVKDYPRISARSGLVSLTGTAIGPILIGAIRDSSGGYTVPYLVAGCISLIGALIFTTSGPAEVAD</sequence>
<name>A0A6J6N4Z2_9ZZZZ</name>
<feature type="transmembrane region" description="Helical" evidence="1">
    <location>
        <begin position="110"/>
        <end position="135"/>
    </location>
</feature>
<keyword evidence="1" id="KW-1133">Transmembrane helix</keyword>
<dbReference type="AlphaFoldDB" id="A0A6J6N4Z2"/>
<feature type="transmembrane region" description="Helical" evidence="1">
    <location>
        <begin position="299"/>
        <end position="317"/>
    </location>
</feature>
<reference evidence="2" key="1">
    <citation type="submission" date="2020-05" db="EMBL/GenBank/DDBJ databases">
        <authorList>
            <person name="Chiriac C."/>
            <person name="Salcher M."/>
            <person name="Ghai R."/>
            <person name="Kavagutti S V."/>
        </authorList>
    </citation>
    <scope>NUCLEOTIDE SEQUENCE</scope>
</reference>
<dbReference type="Pfam" id="PF07690">
    <property type="entry name" value="MFS_1"/>
    <property type="match status" value="2"/>
</dbReference>
<dbReference type="PROSITE" id="PS51257">
    <property type="entry name" value="PROKAR_LIPOPROTEIN"/>
    <property type="match status" value="1"/>
</dbReference>
<dbReference type="GO" id="GO:0022857">
    <property type="term" value="F:transmembrane transporter activity"/>
    <property type="evidence" value="ECO:0007669"/>
    <property type="project" value="InterPro"/>
</dbReference>
<evidence type="ECO:0000313" key="2">
    <source>
        <dbReference type="EMBL" id="CAB4680238.1"/>
    </source>
</evidence>
<feature type="transmembrane region" description="Helical" evidence="1">
    <location>
        <begin position="385"/>
        <end position="404"/>
    </location>
</feature>
<dbReference type="InterPro" id="IPR011701">
    <property type="entry name" value="MFS"/>
</dbReference>
<organism evidence="2">
    <name type="scientific">freshwater metagenome</name>
    <dbReference type="NCBI Taxonomy" id="449393"/>
    <lineage>
        <taxon>unclassified sequences</taxon>
        <taxon>metagenomes</taxon>
        <taxon>ecological metagenomes</taxon>
    </lineage>
</organism>
<feature type="transmembrane region" description="Helical" evidence="1">
    <location>
        <begin position="147"/>
        <end position="165"/>
    </location>
</feature>
<feature type="transmembrane region" description="Helical" evidence="1">
    <location>
        <begin position="60"/>
        <end position="80"/>
    </location>
</feature>
<feature type="transmembrane region" description="Helical" evidence="1">
    <location>
        <begin position="323"/>
        <end position="345"/>
    </location>
</feature>
<feature type="transmembrane region" description="Helical" evidence="1">
    <location>
        <begin position="234"/>
        <end position="257"/>
    </location>
</feature>
<dbReference type="InterPro" id="IPR036259">
    <property type="entry name" value="MFS_trans_sf"/>
</dbReference>
<dbReference type="EMBL" id="CAEZXA010000105">
    <property type="protein sequence ID" value="CAB4680238.1"/>
    <property type="molecule type" value="Genomic_DNA"/>
</dbReference>
<dbReference type="Gene3D" id="1.20.1250.20">
    <property type="entry name" value="MFS general substrate transporter like domains"/>
    <property type="match status" value="2"/>
</dbReference>
<proteinExistence type="predicted"/>
<protein>
    <submittedName>
        <fullName evidence="2">Unannotated protein</fullName>
    </submittedName>
</protein>
<gene>
    <name evidence="2" type="ORF">UFOPK2334_01116</name>
</gene>
<feature type="transmembrane region" description="Helical" evidence="1">
    <location>
        <begin position="269"/>
        <end position="287"/>
    </location>
</feature>
<dbReference type="PANTHER" id="PTHR11360">
    <property type="entry name" value="MONOCARBOXYLATE TRANSPORTER"/>
    <property type="match status" value="1"/>
</dbReference>
<feature type="transmembrane region" description="Helical" evidence="1">
    <location>
        <begin position="87"/>
        <end position="104"/>
    </location>
</feature>
<feature type="transmembrane region" description="Helical" evidence="1">
    <location>
        <begin position="357"/>
        <end position="379"/>
    </location>
</feature>
<keyword evidence="1" id="KW-0472">Membrane</keyword>